<gene>
    <name evidence="1" type="ORF">KIL84_021287</name>
</gene>
<comment type="caution">
    <text evidence="1">The sequence shown here is derived from an EMBL/GenBank/DDBJ whole genome shotgun (WGS) entry which is preliminary data.</text>
</comment>
<evidence type="ECO:0000313" key="1">
    <source>
        <dbReference type="EMBL" id="KAH1176553.1"/>
    </source>
</evidence>
<name>A0A9D3XBB8_9SAUR</name>
<dbReference type="EMBL" id="JAHDVG010000475">
    <property type="protein sequence ID" value="KAH1176553.1"/>
    <property type="molecule type" value="Genomic_DNA"/>
</dbReference>
<sequence>MGDPPRLKSVIITIPSNNEEFKSISGGGGVVEPPLTRASQPRAELFGRVTEAARERVVSPTPILAVWGGSPPPHCSHWAGRINAFKIGTLAVLPRPDLCPCHKQGPGPKIIPGLAMLAPAPAFRLVHSSSGPAVPGVLSRPQPGYSGSHLPCV</sequence>
<protein>
    <submittedName>
        <fullName evidence="1">Uncharacterized protein</fullName>
    </submittedName>
</protein>
<dbReference type="AlphaFoldDB" id="A0A9D3XBB8"/>
<keyword evidence="2" id="KW-1185">Reference proteome</keyword>
<accession>A0A9D3XBB8</accession>
<dbReference type="Proteomes" id="UP000827986">
    <property type="component" value="Unassembled WGS sequence"/>
</dbReference>
<evidence type="ECO:0000313" key="2">
    <source>
        <dbReference type="Proteomes" id="UP000827986"/>
    </source>
</evidence>
<organism evidence="1 2">
    <name type="scientific">Mauremys mutica</name>
    <name type="common">yellowpond turtle</name>
    <dbReference type="NCBI Taxonomy" id="74926"/>
    <lineage>
        <taxon>Eukaryota</taxon>
        <taxon>Metazoa</taxon>
        <taxon>Chordata</taxon>
        <taxon>Craniata</taxon>
        <taxon>Vertebrata</taxon>
        <taxon>Euteleostomi</taxon>
        <taxon>Archelosauria</taxon>
        <taxon>Testudinata</taxon>
        <taxon>Testudines</taxon>
        <taxon>Cryptodira</taxon>
        <taxon>Durocryptodira</taxon>
        <taxon>Testudinoidea</taxon>
        <taxon>Geoemydidae</taxon>
        <taxon>Geoemydinae</taxon>
        <taxon>Mauremys</taxon>
    </lineage>
</organism>
<proteinExistence type="predicted"/>
<reference evidence="1" key="1">
    <citation type="submission" date="2021-09" db="EMBL/GenBank/DDBJ databases">
        <title>The genome of Mauremys mutica provides insights into the evolution of semi-aquatic lifestyle.</title>
        <authorList>
            <person name="Gong S."/>
            <person name="Gao Y."/>
        </authorList>
    </citation>
    <scope>NUCLEOTIDE SEQUENCE</scope>
    <source>
        <strain evidence="1">MM-2020</strain>
        <tissue evidence="1">Muscle</tissue>
    </source>
</reference>